<feature type="domain" description="B box-type" evidence="8">
    <location>
        <begin position="666"/>
        <end position="708"/>
    </location>
</feature>
<evidence type="ECO:0000256" key="1">
    <source>
        <dbReference type="ARBA" id="ARBA00022723"/>
    </source>
</evidence>
<feature type="region of interest" description="Disordered" evidence="7">
    <location>
        <begin position="511"/>
        <end position="540"/>
    </location>
</feature>
<dbReference type="Proteomes" id="UP000250572">
    <property type="component" value="Unassembled WGS sequence"/>
</dbReference>
<dbReference type="Gene3D" id="3.30.40.10">
    <property type="entry name" value="Zinc/RING finger domain, C3HC4 (zinc finger)"/>
    <property type="match status" value="1"/>
</dbReference>
<dbReference type="CDD" id="cd00063">
    <property type="entry name" value="FN3"/>
    <property type="match status" value="1"/>
</dbReference>
<dbReference type="STRING" id="33528.ENSGAFP00000022055"/>
<dbReference type="PROSITE" id="PS51262">
    <property type="entry name" value="COS"/>
    <property type="match status" value="1"/>
</dbReference>
<dbReference type="InterPro" id="IPR036116">
    <property type="entry name" value="FN3_sf"/>
</dbReference>
<feature type="domain" description="COS" evidence="10">
    <location>
        <begin position="815"/>
        <end position="872"/>
    </location>
</feature>
<dbReference type="InterPro" id="IPR003961">
    <property type="entry name" value="FN3_dom"/>
</dbReference>
<dbReference type="InterPro" id="IPR050617">
    <property type="entry name" value="E3_ligase_FN3/SPRY"/>
</dbReference>
<gene>
    <name evidence="11" type="ORF">CCH79_00010975</name>
</gene>
<feature type="domain" description="Fibronectin type-III" evidence="9">
    <location>
        <begin position="874"/>
        <end position="979"/>
    </location>
</feature>
<dbReference type="GO" id="GO:0007409">
    <property type="term" value="P:axonogenesis"/>
    <property type="evidence" value="ECO:0007669"/>
    <property type="project" value="TreeGrafter"/>
</dbReference>
<dbReference type="PROSITE" id="PS50119">
    <property type="entry name" value="ZF_BBOX"/>
    <property type="match status" value="1"/>
</dbReference>
<dbReference type="SUPFAM" id="SSF49899">
    <property type="entry name" value="Concanavalin A-like lectins/glucanases"/>
    <property type="match status" value="1"/>
</dbReference>
<sequence>MVQVQPLQSATENGNQENNEAKLRRLLALEDEQPARNGDRDGLLVRVVVTAQGRHVVTRIQAVGFLRWDGQNCQHQLLLASPDQVHHLLPSSSNCLDLLRVELNKSNVGSPGENSTHMLQRSVQFPVDAPQLPAFAYLPPNPESDFTIRTSLGPEVTVVDVCQLPPVSGVTLPQPEPLREEGRDQERVDRARVHPAAHHTLGLLDFGDSDVGTLDFLFEELFELLLVQLTFLAAVISILHKNVHNVCDDLVQAGHAFSEYSPDSLCPPDRITFTYCGLITFPMQERDLAPVHTAKADLMILVFLFSVDLNFPDLNAIENLQSIVKRNLRDTRPNIADDLEIADTVREQMKRIEPRNPPRMVSHSVDPSCLLNICIPAKTSTESRLDSTRESNNCYKQKDLHEGRYDTANKDRDINSGQSLLTDIPRDSACTAQHCSGDAPLKAWTVHYRRSSQDNLSVFSPGKRSNMKSMEQELHCPVCDEMVKQPILLPCQHSVCLLCAAEMLVQRGYPPPDLPAEPISPGSTPNSRSPRQARRPVPRTPDHLERVFRTVCGTYPGRRRREAAPPPMLFPCPSCQQDVELGDRGLTDCFRNLTLERIVERYRHTMSLGSVAIMCGFCKPPQSLEATKGCADCKSNFCNECFKLYHPWGTPRAQHEHILPTNNFRPKVLTCTEHEQERLQWYCRNCQRLLCQLCKLRRVHHGHKVLPIAQAYQALKDKISKEVNFILANQETIQSQIAQLEAAIKQMEANSTVALHQLTHCIRELGTAVAERQGTLAIALEGSRSRREEALSVQVFEKQGLMEQAGLMAFTHELLKETDAPCFVQAARVTHSRLIKAIENLQCFSLAADTSFRHFHLDASKEVKLINSLQFIQAPQAPVIDTQKTLAYDQLFLCWRLPQDSAPAWHFSVEYQRRTGATWGGISSPNSSTPWLRLNEVKGTSAVVDRVQMDSVYVLRVRGCNKAGFGDYSEEVYLHTPPAPVLSFSLDSRWGLHADRLALGKGQTYARSVPGLSLLQAADRALTSCHLTSDLLVADLAVTHGRHYWACSVEPGSYLVKVGVGQETKLQEWFHLPQDMASPRCDPDSGHDSDAEDGQDSPPFCFLTVGMGKILLPKGHVPSHSQCESHSQAALHSQSSNYSNKPHSHTAPLPPRLGVCLDCDKGQVAFYDAHSLRMLWEGHVDCSGPVCPAFCFIGGGALQLQDLVANRSIEEPPPRRVTIETRVIVAAEARRGRRKKEKEAKRSGRLTALSEPTSVSGDRYMLTVTTLQNYFKLKGSRSCSRTSGMWTEEETQAKCSAMANKTGVMVKKNDKDTSCAAELPMLLWTFGSMTAGSSERRERAQDFISQEW</sequence>
<evidence type="ECO:0000256" key="5">
    <source>
        <dbReference type="PROSITE-ProRule" id="PRU00024"/>
    </source>
</evidence>
<dbReference type="InterPro" id="IPR040859">
    <property type="entry name" value="Midline-1_COS"/>
</dbReference>
<evidence type="ECO:0000256" key="4">
    <source>
        <dbReference type="ARBA" id="ARBA00023054"/>
    </source>
</evidence>
<dbReference type="Pfam" id="PF00643">
    <property type="entry name" value="zf-B_box"/>
    <property type="match status" value="1"/>
</dbReference>
<organism evidence="11 12">
    <name type="scientific">Gambusia affinis</name>
    <name type="common">Western mosquitofish</name>
    <name type="synonym">Heterandria affinis</name>
    <dbReference type="NCBI Taxonomy" id="33528"/>
    <lineage>
        <taxon>Eukaryota</taxon>
        <taxon>Metazoa</taxon>
        <taxon>Chordata</taxon>
        <taxon>Craniata</taxon>
        <taxon>Vertebrata</taxon>
        <taxon>Euteleostomi</taxon>
        <taxon>Actinopterygii</taxon>
        <taxon>Neopterygii</taxon>
        <taxon>Teleostei</taxon>
        <taxon>Neoteleostei</taxon>
        <taxon>Acanthomorphata</taxon>
        <taxon>Ovalentaria</taxon>
        <taxon>Atherinomorphae</taxon>
        <taxon>Cyprinodontiformes</taxon>
        <taxon>Poeciliidae</taxon>
        <taxon>Poeciliinae</taxon>
        <taxon>Gambusia</taxon>
    </lineage>
</organism>
<evidence type="ECO:0000313" key="11">
    <source>
        <dbReference type="EMBL" id="PWA23824.1"/>
    </source>
</evidence>
<dbReference type="SUPFAM" id="SSF57850">
    <property type="entry name" value="RING/U-box"/>
    <property type="match status" value="1"/>
</dbReference>
<dbReference type="Pfam" id="PF00097">
    <property type="entry name" value="zf-C3HC4"/>
    <property type="match status" value="1"/>
</dbReference>
<dbReference type="InterPro" id="IPR013083">
    <property type="entry name" value="Znf_RING/FYVE/PHD"/>
</dbReference>
<protein>
    <recommendedName>
        <fullName evidence="13">RING-type E3 ubiquitin transferase</fullName>
    </recommendedName>
</protein>
<evidence type="ECO:0000259" key="8">
    <source>
        <dbReference type="PROSITE" id="PS50119"/>
    </source>
</evidence>
<dbReference type="SMART" id="SM00184">
    <property type="entry name" value="RING"/>
    <property type="match status" value="1"/>
</dbReference>
<dbReference type="SMART" id="SM00336">
    <property type="entry name" value="BBOX"/>
    <property type="match status" value="1"/>
</dbReference>
<evidence type="ECO:0008006" key="13">
    <source>
        <dbReference type="Google" id="ProtNLM"/>
    </source>
</evidence>
<dbReference type="GO" id="GO:0044304">
    <property type="term" value="C:main axon"/>
    <property type="evidence" value="ECO:0007669"/>
    <property type="project" value="TreeGrafter"/>
</dbReference>
<keyword evidence="3" id="KW-0862">Zinc</keyword>
<accession>A0A315VKE1</accession>
<evidence type="ECO:0000256" key="3">
    <source>
        <dbReference type="ARBA" id="ARBA00022833"/>
    </source>
</evidence>
<feature type="region of interest" description="Disordered" evidence="7">
    <location>
        <begin position="1118"/>
        <end position="1145"/>
    </location>
</feature>
<dbReference type="Gene3D" id="2.60.40.10">
    <property type="entry name" value="Immunoglobulins"/>
    <property type="match status" value="1"/>
</dbReference>
<dbReference type="InterPro" id="IPR017903">
    <property type="entry name" value="COS_domain"/>
</dbReference>
<reference evidence="11 12" key="1">
    <citation type="journal article" date="2018" name="G3 (Bethesda)">
        <title>A High-Quality Reference Genome for the Invasive Mosquitofish Gambusia affinis Using a Chicago Library.</title>
        <authorList>
            <person name="Hoffberg S.L."/>
            <person name="Troendle N.J."/>
            <person name="Glenn T.C."/>
            <person name="Mahmud O."/>
            <person name="Louha S."/>
            <person name="Chalopin D."/>
            <person name="Bennetzen J.L."/>
            <person name="Mauricio R."/>
        </authorList>
    </citation>
    <scope>NUCLEOTIDE SEQUENCE [LARGE SCALE GENOMIC DNA]</scope>
    <source>
        <strain evidence="11">NE01/NJP1002.9</strain>
        <tissue evidence="11">Muscle</tissue>
    </source>
</reference>
<keyword evidence="12" id="KW-1185">Reference proteome</keyword>
<dbReference type="InterPro" id="IPR013783">
    <property type="entry name" value="Ig-like_fold"/>
</dbReference>
<dbReference type="SUPFAM" id="SSF57845">
    <property type="entry name" value="B-box zinc-binding domain"/>
    <property type="match status" value="1"/>
</dbReference>
<evidence type="ECO:0000256" key="6">
    <source>
        <dbReference type="SAM" id="Coils"/>
    </source>
</evidence>
<evidence type="ECO:0000259" key="10">
    <source>
        <dbReference type="PROSITE" id="PS51262"/>
    </source>
</evidence>
<dbReference type="GO" id="GO:1904115">
    <property type="term" value="C:axon cytoplasm"/>
    <property type="evidence" value="ECO:0007669"/>
    <property type="project" value="GOC"/>
</dbReference>
<dbReference type="Gene3D" id="3.30.160.60">
    <property type="entry name" value="Classic Zinc Finger"/>
    <property type="match status" value="1"/>
</dbReference>
<dbReference type="EMBL" id="NHOQ01001560">
    <property type="protein sequence ID" value="PWA23824.1"/>
    <property type="molecule type" value="Genomic_DNA"/>
</dbReference>
<comment type="caution">
    <text evidence="11">The sequence shown here is derived from an EMBL/GenBank/DDBJ whole genome shotgun (WGS) entry which is preliminary data.</text>
</comment>
<dbReference type="InterPro" id="IPR043136">
    <property type="entry name" value="B30.2/SPRY_sf"/>
</dbReference>
<dbReference type="PROSITE" id="PS50853">
    <property type="entry name" value="FN3"/>
    <property type="match status" value="1"/>
</dbReference>
<dbReference type="GO" id="GO:0001764">
    <property type="term" value="P:neuron migration"/>
    <property type="evidence" value="ECO:0007669"/>
    <property type="project" value="TreeGrafter"/>
</dbReference>
<keyword evidence="2 5" id="KW-0863">Zinc-finger</keyword>
<proteinExistence type="predicted"/>
<feature type="compositionally biased region" description="Low complexity" evidence="7">
    <location>
        <begin position="1125"/>
        <end position="1136"/>
    </location>
</feature>
<dbReference type="GO" id="GO:0048490">
    <property type="term" value="P:anterograde synaptic vesicle transport"/>
    <property type="evidence" value="ECO:0007669"/>
    <property type="project" value="TreeGrafter"/>
</dbReference>
<dbReference type="GO" id="GO:0008270">
    <property type="term" value="F:zinc ion binding"/>
    <property type="evidence" value="ECO:0007669"/>
    <property type="project" value="UniProtKB-KW"/>
</dbReference>
<evidence type="ECO:0000313" key="12">
    <source>
        <dbReference type="Proteomes" id="UP000250572"/>
    </source>
</evidence>
<dbReference type="InterPro" id="IPR018957">
    <property type="entry name" value="Znf_C3HC4_RING-type"/>
</dbReference>
<evidence type="ECO:0000256" key="2">
    <source>
        <dbReference type="ARBA" id="ARBA00022771"/>
    </source>
</evidence>
<dbReference type="Gene3D" id="2.60.120.920">
    <property type="match status" value="1"/>
</dbReference>
<evidence type="ECO:0000256" key="7">
    <source>
        <dbReference type="SAM" id="MobiDB-lite"/>
    </source>
</evidence>
<dbReference type="PANTHER" id="PTHR24099:SF29">
    <property type="entry name" value="TRIPARTITE MOTIF-CONTAINING PROTEIN 46"/>
    <property type="match status" value="1"/>
</dbReference>
<name>A0A315VKE1_GAMAF</name>
<dbReference type="Pfam" id="PF18568">
    <property type="entry name" value="COS"/>
    <property type="match status" value="1"/>
</dbReference>
<dbReference type="GO" id="GO:0001578">
    <property type="term" value="P:microtubule bundle formation"/>
    <property type="evidence" value="ECO:0007669"/>
    <property type="project" value="TreeGrafter"/>
</dbReference>
<evidence type="ECO:0000259" key="9">
    <source>
        <dbReference type="PROSITE" id="PS50853"/>
    </source>
</evidence>
<dbReference type="InterPro" id="IPR001841">
    <property type="entry name" value="Znf_RING"/>
</dbReference>
<keyword evidence="1" id="KW-0479">Metal-binding</keyword>
<dbReference type="SUPFAM" id="SSF49265">
    <property type="entry name" value="Fibronectin type III"/>
    <property type="match status" value="1"/>
</dbReference>
<dbReference type="Gene3D" id="4.10.830.40">
    <property type="match status" value="1"/>
</dbReference>
<dbReference type="InterPro" id="IPR013320">
    <property type="entry name" value="ConA-like_dom_sf"/>
</dbReference>
<feature type="coiled-coil region" evidence="6">
    <location>
        <begin position="730"/>
        <end position="757"/>
    </location>
</feature>
<dbReference type="InterPro" id="IPR000315">
    <property type="entry name" value="Znf_B-box"/>
</dbReference>
<feature type="compositionally biased region" description="Polar residues" evidence="7">
    <location>
        <begin position="521"/>
        <end position="530"/>
    </location>
</feature>
<dbReference type="PANTHER" id="PTHR24099">
    <property type="entry name" value="E3 UBIQUITIN-PROTEIN LIGASE TRIM36-RELATED"/>
    <property type="match status" value="1"/>
</dbReference>
<keyword evidence="4 6" id="KW-0175">Coiled coil</keyword>